<feature type="compositionally biased region" description="Polar residues" evidence="1">
    <location>
        <begin position="1"/>
        <end position="21"/>
    </location>
</feature>
<proteinExistence type="predicted"/>
<reference evidence="3 4" key="1">
    <citation type="submission" date="2024-11" db="EMBL/GenBank/DDBJ databases">
        <title>A near-complete genome assembly of Cinchona calisaya.</title>
        <authorList>
            <person name="Lian D.C."/>
            <person name="Zhao X.W."/>
            <person name="Wei L."/>
        </authorList>
    </citation>
    <scope>NUCLEOTIDE SEQUENCE [LARGE SCALE GENOMIC DNA]</scope>
    <source>
        <tissue evidence="3">Nenye</tissue>
    </source>
</reference>
<sequence length="218" mass="25271">MPTNGNNRPQEYNSKNPQPHSLNIPDHPGYYIWHGRRPWRENWKQFIGCSHGRIVTATDKPPDYYLSIPFWGRTYIPPWDTKIPFKFATLSSPYTHLQDSSIMVLTGICSPPFLISRLGSRQERKWIEHDYTLVDHYDPNKQLTKFTNAIGSMGKFYAISLHGTLALIEEVGSEFRITGIGKNKAVPSVPSKHFKEYLTVRWGDFVDFPHLKKINPQR</sequence>
<protein>
    <recommendedName>
        <fullName evidence="2">KIB1-4 beta-propeller domain-containing protein</fullName>
    </recommendedName>
</protein>
<accession>A0ABD3B5I3</accession>
<comment type="caution">
    <text evidence="3">The sequence shown here is derived from an EMBL/GenBank/DDBJ whole genome shotgun (WGS) entry which is preliminary data.</text>
</comment>
<dbReference type="InterPro" id="IPR005174">
    <property type="entry name" value="KIB1-4_b-propeller"/>
</dbReference>
<evidence type="ECO:0000259" key="2">
    <source>
        <dbReference type="Pfam" id="PF03478"/>
    </source>
</evidence>
<keyword evidence="4" id="KW-1185">Reference proteome</keyword>
<feature type="region of interest" description="Disordered" evidence="1">
    <location>
        <begin position="1"/>
        <end position="23"/>
    </location>
</feature>
<evidence type="ECO:0000256" key="1">
    <source>
        <dbReference type="SAM" id="MobiDB-lite"/>
    </source>
</evidence>
<evidence type="ECO:0000313" key="4">
    <source>
        <dbReference type="Proteomes" id="UP001630127"/>
    </source>
</evidence>
<organism evidence="3 4">
    <name type="scientific">Cinchona calisaya</name>
    <dbReference type="NCBI Taxonomy" id="153742"/>
    <lineage>
        <taxon>Eukaryota</taxon>
        <taxon>Viridiplantae</taxon>
        <taxon>Streptophyta</taxon>
        <taxon>Embryophyta</taxon>
        <taxon>Tracheophyta</taxon>
        <taxon>Spermatophyta</taxon>
        <taxon>Magnoliopsida</taxon>
        <taxon>eudicotyledons</taxon>
        <taxon>Gunneridae</taxon>
        <taxon>Pentapetalae</taxon>
        <taxon>asterids</taxon>
        <taxon>lamiids</taxon>
        <taxon>Gentianales</taxon>
        <taxon>Rubiaceae</taxon>
        <taxon>Cinchonoideae</taxon>
        <taxon>Cinchoneae</taxon>
        <taxon>Cinchona</taxon>
    </lineage>
</organism>
<feature type="domain" description="KIB1-4 beta-propeller" evidence="2">
    <location>
        <begin position="44"/>
        <end position="202"/>
    </location>
</feature>
<name>A0ABD3B5I3_9GENT</name>
<dbReference type="Pfam" id="PF03478">
    <property type="entry name" value="Beta-prop_KIB1-4"/>
    <property type="match status" value="1"/>
</dbReference>
<dbReference type="EMBL" id="JBJUIK010000001">
    <property type="protein sequence ID" value="KAL3538726.1"/>
    <property type="molecule type" value="Genomic_DNA"/>
</dbReference>
<gene>
    <name evidence="3" type="ORF">ACH5RR_002092</name>
</gene>
<dbReference type="AlphaFoldDB" id="A0ABD3B5I3"/>
<evidence type="ECO:0000313" key="3">
    <source>
        <dbReference type="EMBL" id="KAL3538726.1"/>
    </source>
</evidence>
<dbReference type="Proteomes" id="UP001630127">
    <property type="component" value="Unassembled WGS sequence"/>
</dbReference>